<name>A0A0F9RWB9_9ZZZZ</name>
<gene>
    <name evidence="1" type="ORF">LCGC14_0846440</name>
</gene>
<sequence length="44" mass="5389">MKISNDCYTNCEYKYLHKCNRLKGFCEKRTNIFSDKENQHNKKD</sequence>
<evidence type="ECO:0000313" key="1">
    <source>
        <dbReference type="EMBL" id="KKN29191.1"/>
    </source>
</evidence>
<proteinExistence type="predicted"/>
<organism evidence="1">
    <name type="scientific">marine sediment metagenome</name>
    <dbReference type="NCBI Taxonomy" id="412755"/>
    <lineage>
        <taxon>unclassified sequences</taxon>
        <taxon>metagenomes</taxon>
        <taxon>ecological metagenomes</taxon>
    </lineage>
</organism>
<dbReference type="AlphaFoldDB" id="A0A0F9RWB9"/>
<reference evidence="1" key="1">
    <citation type="journal article" date="2015" name="Nature">
        <title>Complex archaea that bridge the gap between prokaryotes and eukaryotes.</title>
        <authorList>
            <person name="Spang A."/>
            <person name="Saw J.H."/>
            <person name="Jorgensen S.L."/>
            <person name="Zaremba-Niedzwiedzka K."/>
            <person name="Martijn J."/>
            <person name="Lind A.E."/>
            <person name="van Eijk R."/>
            <person name="Schleper C."/>
            <person name="Guy L."/>
            <person name="Ettema T.J."/>
        </authorList>
    </citation>
    <scope>NUCLEOTIDE SEQUENCE</scope>
</reference>
<accession>A0A0F9RWB9</accession>
<dbReference type="EMBL" id="LAZR01002503">
    <property type="protein sequence ID" value="KKN29191.1"/>
    <property type="molecule type" value="Genomic_DNA"/>
</dbReference>
<comment type="caution">
    <text evidence="1">The sequence shown here is derived from an EMBL/GenBank/DDBJ whole genome shotgun (WGS) entry which is preliminary data.</text>
</comment>
<protein>
    <submittedName>
        <fullName evidence="1">Uncharacterized protein</fullName>
    </submittedName>
</protein>